<dbReference type="RefSeq" id="WP_121169033.1">
    <property type="nucleotide sequence ID" value="NZ_RAPE01000008.1"/>
</dbReference>
<accession>A0A3A8B790</accession>
<organism evidence="3 4">
    <name type="scientific">Roseovarius spongiae</name>
    <dbReference type="NCBI Taxonomy" id="2320272"/>
    <lineage>
        <taxon>Bacteria</taxon>
        <taxon>Pseudomonadati</taxon>
        <taxon>Pseudomonadota</taxon>
        <taxon>Alphaproteobacteria</taxon>
        <taxon>Rhodobacterales</taxon>
        <taxon>Roseobacteraceae</taxon>
        <taxon>Roseovarius</taxon>
    </lineage>
</organism>
<evidence type="ECO:0000313" key="4">
    <source>
        <dbReference type="Proteomes" id="UP000281128"/>
    </source>
</evidence>
<feature type="chain" id="PRO_5017318362" evidence="2">
    <location>
        <begin position="27"/>
        <end position="194"/>
    </location>
</feature>
<evidence type="ECO:0000313" key="3">
    <source>
        <dbReference type="EMBL" id="RKF12391.1"/>
    </source>
</evidence>
<evidence type="ECO:0000256" key="1">
    <source>
        <dbReference type="SAM" id="Phobius"/>
    </source>
</evidence>
<comment type="caution">
    <text evidence="3">The sequence shown here is derived from an EMBL/GenBank/DDBJ whole genome shotgun (WGS) entry which is preliminary data.</text>
</comment>
<evidence type="ECO:0000256" key="2">
    <source>
        <dbReference type="SAM" id="SignalP"/>
    </source>
</evidence>
<dbReference type="NCBIfam" id="TIGR03370">
    <property type="entry name" value="VPLPA-CTERM"/>
    <property type="match status" value="1"/>
</dbReference>
<dbReference type="AlphaFoldDB" id="A0A3A8B790"/>
<sequence>MSFMRNILSKSAVGALAVGAAMFVFAGDSAEAATIQMNTGVGLSGSGANVDGPFNVTLPNIYRFENDDFAGADAGGAFFGFEFTADDLPQPVNATVTLNLLGEFTNFEAVWSDDNVIDAGDTALIVDPVGTLGVVDQNVLFTSVPQWLLVSYDSVANDGVFDLRVSAVPLPAGGLLLLTALGGVAALRRKRKAA</sequence>
<feature type="signal peptide" evidence="2">
    <location>
        <begin position="1"/>
        <end position="26"/>
    </location>
</feature>
<dbReference type="EMBL" id="RAPE01000008">
    <property type="protein sequence ID" value="RKF12391.1"/>
    <property type="molecule type" value="Genomic_DNA"/>
</dbReference>
<keyword evidence="1" id="KW-0812">Transmembrane</keyword>
<dbReference type="Proteomes" id="UP000281128">
    <property type="component" value="Unassembled WGS sequence"/>
</dbReference>
<feature type="transmembrane region" description="Helical" evidence="1">
    <location>
        <begin position="168"/>
        <end position="187"/>
    </location>
</feature>
<dbReference type="InterPro" id="IPR022472">
    <property type="entry name" value="VPLPA-CTERM"/>
</dbReference>
<keyword evidence="2" id="KW-0732">Signal</keyword>
<keyword evidence="1" id="KW-0472">Membrane</keyword>
<reference evidence="3 4" key="1">
    <citation type="submission" date="2018-09" db="EMBL/GenBank/DDBJ databases">
        <title>Roseovarius spongiae sp. nov., isolated from a marine sponge.</title>
        <authorList>
            <person name="Zhuang L."/>
            <person name="Luo L."/>
        </authorList>
    </citation>
    <scope>NUCLEOTIDE SEQUENCE [LARGE SCALE GENOMIC DNA]</scope>
    <source>
        <strain evidence="3 4">HN-E21</strain>
    </source>
</reference>
<keyword evidence="1" id="KW-1133">Transmembrane helix</keyword>
<keyword evidence="4" id="KW-1185">Reference proteome</keyword>
<gene>
    <name evidence="3" type="ORF">D6850_18130</name>
</gene>
<name>A0A3A8B790_9RHOB</name>
<proteinExistence type="predicted"/>
<protein>
    <submittedName>
        <fullName evidence="3">VPLPA-CTERM sorting domain-containing protein</fullName>
    </submittedName>
</protein>